<feature type="binding site" evidence="9">
    <location>
        <begin position="93"/>
        <end position="100"/>
    </location>
    <ligand>
        <name>ATP</name>
        <dbReference type="ChEBI" id="CHEBI:30616"/>
    </ligand>
</feature>
<dbReference type="GO" id="GO:0008017">
    <property type="term" value="F:microtubule binding"/>
    <property type="evidence" value="ECO:0007669"/>
    <property type="project" value="InterPro"/>
</dbReference>
<organism evidence="13 14">
    <name type="scientific">Scophthalmus maximus</name>
    <name type="common">Turbot</name>
    <name type="synonym">Psetta maxima</name>
    <dbReference type="NCBI Taxonomy" id="52904"/>
    <lineage>
        <taxon>Eukaryota</taxon>
        <taxon>Metazoa</taxon>
        <taxon>Chordata</taxon>
        <taxon>Craniata</taxon>
        <taxon>Vertebrata</taxon>
        <taxon>Euteleostomi</taxon>
        <taxon>Actinopterygii</taxon>
        <taxon>Neopterygii</taxon>
        <taxon>Teleostei</taxon>
        <taxon>Neoteleostei</taxon>
        <taxon>Acanthomorphata</taxon>
        <taxon>Carangaria</taxon>
        <taxon>Pleuronectiformes</taxon>
        <taxon>Pleuronectoidei</taxon>
        <taxon>Scophthalmidae</taxon>
        <taxon>Scophthalmus</taxon>
    </lineage>
</organism>
<keyword evidence="3 9" id="KW-0067">ATP-binding</keyword>
<dbReference type="GO" id="GO:0000779">
    <property type="term" value="C:condensed chromosome, centromeric region"/>
    <property type="evidence" value="ECO:0007669"/>
    <property type="project" value="UniProtKB-ARBA"/>
</dbReference>
<feature type="coiled-coil region" evidence="10">
    <location>
        <begin position="768"/>
        <end position="837"/>
    </location>
</feature>
<sequence>MTEESAVKVCVRVRPLIAREESTASENTEPVHLFWKADKNSIHQVDDGNSTKTFSFDRVFTAEETTNQLYQDIAKPLVVSTVEGYNGTIFAYGQTSSGKTFTMMGGDHIIGVIPLAVEDVFHTIKNCPKKEFLLRVSYMEIYNETVTDLLVDSWKRKPLEVREAINKNIYVADLTEELVTSPAQALAWIRKGEKNRHYGKTKMNQRSSRSHTIFRMIIESRERSDPASGENADGAIIVSHLNLVDLAGSERASQTGAEGTRFKEGCNINRSLFILGQVIKKLTDESQKGFTNYRDSKLTRILQNSLGGNAKTVIICTITPVTLDETLSTLQFASTAKKMKNDPHVTEVSDDGALLKRYRNEIVDLKRRLHEVSSVTQTTATEKEFLSQLLQEKDQLRIEQEDRIRNLTKLLVTSSNLFPVKKMPKRRVTWGGKLLRLAHPSACGAGSSDLSFAETSRKRKADCSCLTELADDDEDFDAHWEIPDGPSDEMEMSQTSVTVRSFGESPKDFSCPDWMPGLSGKVTNLELQLKMGSQQKEEAMKKVDSLDGRVAELQLQLDMESQQKEEAMTKVESLDGRVAELQLQLEMGSQQEEEAMTKVESLDGRVAELQLQLDMESQQKEEVTTKVESLDGRVAELQLQLEMGSQQEEEAMTKVESLELQLQTEAGQNREAWEKLQTAEQWAAELQQQTAAQQKLEAEEKVLMLDLKVADLERRLEEQSHSQAQNEQMRKEFAETIQLCETLASEKDVVAAERDYLKQELGMFIEQTERLEKDKDALSHELEEKSETDEFKSLEEEFRKEYENELQNKISTLKRVIESSEVQRQELQNKVETLSVELKKKSEFAEELQSMSGKDLLQEVAELRRSVDDAEGVSRDTKKEWAFLRSQNISLEETNVTLTANHDKMEAEVNSLRSQLETEKSRYRGMESDLQKGLNVAFAENTKLTALLDGKVPKDLLDRVELESVVANLSKELTVSREAEGALGAQLEELASLHTLPEKVDNLMKQVCELTEDLCAVQTQRDGLLSAQAQCQEEAQQLRGFLETSQDELVKVQADLVAAALREQELLQQCADVTQRSDAERSQLVARLEDTGCKLEESDQQRTSLVDRLSEMQHKVQALEEMLADSEAARSTEEEIGKELQEQMKQLTEELQVVRAECQQQKAAEQSEQLRTALQHDVDTSLSQEIQTETLLTTGAPSSAELLSALTTVTAERDQLKTDLQENVEMMIENQEELRTALEKNREHRERIRQLETTRTSTQDGSAQLEPLQTHIMQLQATLQEVGEQRSQLERELQHHMEMAAETQSLLQLLQEQNQSSIELERQSEERRAQLQQEVAEKQCLLQSLQEELNQQKHKHSDLLKQCEERERDSQQQMKTLTEKLELSESERDRLLCEEEASCQRVTRLSEERDQLQETLQQLRAELEDKIETMKTLTEKLELSESERDSLLCEEEASCQRVTCLSEERDQLQGTLQQLRAELETLHTEMKTLTEKLELSESERDSLLCEEEASCQRVTCVSEERDELQETLLQLRAELETLQTEASTTQELLQSVQEELCEQQQLNSDLQRLNEEKESSLDQQIKTLTEKLEIIESERDGLLCEEEASCQRVTCVSEERDELQETLLQLRAELEDKMETISAIQEKLREQQQQPERVEQEAKLQQELLSEANTTISALREQLSNLDGGFASSRLLRSTEQLQETFVGFQQLIDTCSKHISTPMDEILRVPGSMKYFHLPSLPETNKDTYTSICKLGLQTVQTLGYTMVRLRVQAQNYRNCFEELVKKDLAVFEERRLQDVLLCRVQAPSLSVSDADLHTVWATRLTELLDKRQLYQQKMSSILEQLWANVAPHPSGLSAEVTERKCFKEQLQDVFATQPISYSRFNSILSCELQRRAALAHSKTLTLQGIADEQSGLSEELKLLEAQAHSQLRAEESRTSTLLQVRDGAALKTELSLLKDHQQLLLQLQQTEETVKALREHSEQLEEAQVRAHNMVSNHKQATQLLQTELQNSQAQSEEKENTIQTLRSKLRESEKKASPSAAELEKLKTRLFKMEAELSSASDKHHQQVQRMTTALNEKEDSLRKLKETGQELHDKLTNPRGLVIKSSILLDKAKLEEEVKRLHLKITELERSLSAQHTEIGKWKNRAIKLKARSKHEVDKPLSPCTPTKRGPPLTSDPSSFLCSPKRFLVTPRNLLDSPRNVLDSPRKLLDSPRKLPDSPKVSLLHSPKSRFFDVGGTSELLSQSCPRQFFDNSSLGTIPETYADYDFSSDLLKCFPSTAAERRRRSLLKSLPLRRRRAPDPWFRESSGPPSFLRRFCPKVGLPASGRDVTPASVTMWPRGDTETGYDPNKTGSSSGGSPSWVPGHESAWHNQPPGPGNSICGGRRHSTLSDSCDTGIGTYYSDSVEDDSGSSPTPLSFHPLSQRVFTHDDDGIPIVHVLPSPSSSSSTAVKKPPSPSSTGHWSRPSKLLRPAVSHLGAPSYLDMKDHQPIRRWSSLTKLSSGTDKGSNSTSGYKYNPDSQGSLDRGLLHAYRKEPLGTNVDLYLPLSSTMHCHSLLQRSPGAGPCYRYNHSTRSSALEIGLSLSSTLSSPVKHNSLDMSYGALPEAKLGPGGGQVYGLSLPKHGDSPLGHQPDRASPIQPAVRTQMWLTEQMEYRPKAEHQTCGPGIEGCGGDGSLSWQQGHQQEPGLNQMLTAMSLPINTLVKVKEGLLGQRELEINRQKQQILQLHARIRENELRAQQVLQSHRGWSEDDHILNTKESAVRMPCIQPSERLCCDEELGRKLAVAELEVLHLNQLLKQVTQKHSDDVRKLEEKIKTRDRYITSLKKKCQRESEQSHGKQQRIETLEKYLSDLPTLDEVQAQAQQQEEVEQKAKGLEKTVRQLQKSLQEGCASMKERDVKIQMQAKREKELIASVHRLQQKVQQCLDDGVRLPVQDLKQLEVENTQLLEQQDHSSKVASHTNGHELYYTVLYCDQNKDAKEKRPGDAALSASAEESDCREEVREELRFQLLEVGQLRRDIDDLRRSISERYAASPSDLQL</sequence>
<feature type="region of interest" description="Disordered" evidence="11">
    <location>
        <begin position="2198"/>
        <end position="2220"/>
    </location>
</feature>
<dbReference type="GO" id="GO:0000278">
    <property type="term" value="P:mitotic cell cycle"/>
    <property type="evidence" value="ECO:0007669"/>
    <property type="project" value="UniProtKB-ARBA"/>
</dbReference>
<evidence type="ECO:0000256" key="8">
    <source>
        <dbReference type="ARBA" id="ARBA00081766"/>
    </source>
</evidence>
<feature type="compositionally biased region" description="Polar residues" evidence="11">
    <location>
        <begin position="2494"/>
        <end position="2519"/>
    </location>
</feature>
<feature type="domain" description="Kinesin motor" evidence="12">
    <location>
        <begin position="6"/>
        <end position="339"/>
    </location>
</feature>
<feature type="coiled-coil region" evidence="10">
    <location>
        <begin position="2856"/>
        <end position="2886"/>
    </location>
</feature>
<feature type="region of interest" description="Disordered" evidence="11">
    <location>
        <begin position="2006"/>
        <end position="2040"/>
    </location>
</feature>
<dbReference type="InterPro" id="IPR001752">
    <property type="entry name" value="Kinesin_motor_dom"/>
</dbReference>
<dbReference type="PANTHER" id="PTHR47968:SF75">
    <property type="entry name" value="CENTROMERE-ASSOCIATED PROTEIN E"/>
    <property type="match status" value="1"/>
</dbReference>
<dbReference type="InterPro" id="IPR036961">
    <property type="entry name" value="Kinesin_motor_dom_sf"/>
</dbReference>
<keyword evidence="4 10" id="KW-0175">Coiled coil</keyword>
<dbReference type="EMBL" id="VEVO01000022">
    <property type="protein sequence ID" value="KAF0023389.1"/>
    <property type="molecule type" value="Genomic_DNA"/>
</dbReference>
<feature type="coiled-coil region" evidence="10">
    <location>
        <begin position="1102"/>
        <end position="1164"/>
    </location>
</feature>
<feature type="region of interest" description="Disordered" evidence="11">
    <location>
        <begin position="2152"/>
        <end position="2178"/>
    </location>
</feature>
<comment type="caution">
    <text evidence="13">The sequence shown here is derived from an EMBL/GenBank/DDBJ whole genome shotgun (WGS) entry which is preliminary data.</text>
</comment>
<dbReference type="GO" id="GO:0007018">
    <property type="term" value="P:microtubule-based movement"/>
    <property type="evidence" value="ECO:0007669"/>
    <property type="project" value="InterPro"/>
</dbReference>
<dbReference type="GO" id="GO:0030071">
    <property type="term" value="P:regulation of mitotic metaphase/anaphase transition"/>
    <property type="evidence" value="ECO:0007669"/>
    <property type="project" value="UniProtKB-ARBA"/>
</dbReference>
<evidence type="ECO:0000256" key="2">
    <source>
        <dbReference type="ARBA" id="ARBA00022741"/>
    </source>
</evidence>
<evidence type="ECO:0000256" key="7">
    <source>
        <dbReference type="ARBA" id="ARBA00070169"/>
    </source>
</evidence>
<dbReference type="GO" id="GO:0005524">
    <property type="term" value="F:ATP binding"/>
    <property type="evidence" value="ECO:0007669"/>
    <property type="project" value="UniProtKB-UniRule"/>
</dbReference>
<dbReference type="Pfam" id="PF00225">
    <property type="entry name" value="Kinesin"/>
    <property type="match status" value="1"/>
</dbReference>
<evidence type="ECO:0000256" key="6">
    <source>
        <dbReference type="ARBA" id="ARBA00023212"/>
    </source>
</evidence>
<dbReference type="PROSITE" id="PS50067">
    <property type="entry name" value="KINESIN_MOTOR_2"/>
    <property type="match status" value="1"/>
</dbReference>
<feature type="compositionally biased region" description="Basic and acidic residues" evidence="11">
    <location>
        <begin position="2204"/>
        <end position="2217"/>
    </location>
</feature>
<evidence type="ECO:0000256" key="1">
    <source>
        <dbReference type="ARBA" id="ARBA00004245"/>
    </source>
</evidence>
<feature type="coiled-coil region" evidence="10">
    <location>
        <begin position="1217"/>
        <end position="1678"/>
    </location>
</feature>
<feature type="region of interest" description="Disordered" evidence="11">
    <location>
        <begin position="2436"/>
        <end position="2466"/>
    </location>
</feature>
<evidence type="ECO:0000313" key="13">
    <source>
        <dbReference type="EMBL" id="KAF0023389.1"/>
    </source>
</evidence>
<evidence type="ECO:0000256" key="3">
    <source>
        <dbReference type="ARBA" id="ARBA00022840"/>
    </source>
</evidence>
<feature type="coiled-coil region" evidence="10">
    <location>
        <begin position="679"/>
        <end position="715"/>
    </location>
</feature>
<comment type="similarity">
    <text evidence="9">Belongs to the TRAFAC class myosin-kinesin ATPase superfamily. Kinesin family.</text>
</comment>
<feature type="coiled-coil region" evidence="10">
    <location>
        <begin position="522"/>
        <end position="640"/>
    </location>
</feature>
<feature type="coiled-coil region" evidence="10">
    <location>
        <begin position="888"/>
        <end position="929"/>
    </location>
</feature>
<dbReference type="InterPro" id="IPR019821">
    <property type="entry name" value="Kinesin_motor_CS"/>
</dbReference>
<evidence type="ECO:0000256" key="9">
    <source>
        <dbReference type="PROSITE-ProRule" id="PRU00283"/>
    </source>
</evidence>
<evidence type="ECO:0000259" key="12">
    <source>
        <dbReference type="PROSITE" id="PS50067"/>
    </source>
</evidence>
<accession>A0A6A4RSW4</accession>
<proteinExistence type="inferred from homology"/>
<dbReference type="GO" id="GO:0005874">
    <property type="term" value="C:microtubule"/>
    <property type="evidence" value="ECO:0007669"/>
    <property type="project" value="TreeGrafter"/>
</dbReference>
<dbReference type="GO" id="GO:0000280">
    <property type="term" value="P:nuclear division"/>
    <property type="evidence" value="ECO:0007669"/>
    <property type="project" value="UniProtKB-ARBA"/>
</dbReference>
<feature type="compositionally biased region" description="Basic and acidic residues" evidence="11">
    <location>
        <begin position="2027"/>
        <end position="2040"/>
    </location>
</feature>
<protein>
    <recommendedName>
        <fullName evidence="7">Centromere-associated protein E</fullName>
    </recommendedName>
    <alternativeName>
        <fullName evidence="8">Centromere protein E</fullName>
    </alternativeName>
</protein>
<keyword evidence="5 9" id="KW-0505">Motor protein</keyword>
<evidence type="ECO:0000256" key="10">
    <source>
        <dbReference type="SAM" id="Coils"/>
    </source>
</evidence>
<feature type="region of interest" description="Disordered" evidence="11">
    <location>
        <begin position="2493"/>
        <end position="2519"/>
    </location>
</feature>
<feature type="coiled-coil region" evidence="10">
    <location>
        <begin position="2783"/>
        <end position="2814"/>
    </location>
</feature>
<feature type="region of interest" description="Disordered" evidence="11">
    <location>
        <begin position="2327"/>
        <end position="2383"/>
    </location>
</feature>
<keyword evidence="6" id="KW-0963">Cytoplasm</keyword>
<evidence type="ECO:0000256" key="4">
    <source>
        <dbReference type="ARBA" id="ARBA00023054"/>
    </source>
</evidence>
<dbReference type="Proteomes" id="UP000438429">
    <property type="component" value="Unassembled WGS sequence"/>
</dbReference>
<gene>
    <name evidence="13" type="ORF">F2P81_024019</name>
</gene>
<dbReference type="GO" id="GO:0007051">
    <property type="term" value="P:spindle organization"/>
    <property type="evidence" value="ECO:0007669"/>
    <property type="project" value="UniProtKB-ARBA"/>
</dbReference>
<dbReference type="PANTHER" id="PTHR47968">
    <property type="entry name" value="CENTROMERE PROTEIN E"/>
    <property type="match status" value="1"/>
</dbReference>
<dbReference type="GO" id="GO:0008608">
    <property type="term" value="P:attachment of spindle microtubules to kinetochore"/>
    <property type="evidence" value="ECO:0007669"/>
    <property type="project" value="UniProtKB-ARBA"/>
</dbReference>
<dbReference type="InterPro" id="IPR027417">
    <property type="entry name" value="P-loop_NTPase"/>
</dbReference>
<dbReference type="FunFam" id="3.40.850.10:FF:000026">
    <property type="entry name" value="Centromere-associated protein E"/>
    <property type="match status" value="1"/>
</dbReference>
<name>A0A6A4RSW4_SCOMX</name>
<dbReference type="GO" id="GO:0043515">
    <property type="term" value="F:kinetochore binding"/>
    <property type="evidence" value="ECO:0007669"/>
    <property type="project" value="UniProtKB-ARBA"/>
</dbReference>
<evidence type="ECO:0000256" key="5">
    <source>
        <dbReference type="ARBA" id="ARBA00023175"/>
    </source>
</evidence>
<keyword evidence="2 9" id="KW-0547">Nucleotide-binding</keyword>
<keyword evidence="6" id="KW-0206">Cytoskeleton</keyword>
<reference evidence="13 14" key="1">
    <citation type="submission" date="2019-06" db="EMBL/GenBank/DDBJ databases">
        <title>Draft genomes of female and male turbot (Scophthalmus maximus).</title>
        <authorList>
            <person name="Xu H."/>
            <person name="Xu X.-W."/>
            <person name="Shao C."/>
            <person name="Chen S."/>
        </authorList>
    </citation>
    <scope>NUCLEOTIDE SEQUENCE [LARGE SCALE GENOMIC DNA]</scope>
    <source>
        <strain evidence="13">Ysfricsl-2016a</strain>
        <tissue evidence="13">Blood</tissue>
    </source>
</reference>
<dbReference type="Gene3D" id="3.40.850.10">
    <property type="entry name" value="Kinesin motor domain"/>
    <property type="match status" value="1"/>
</dbReference>
<dbReference type="GO" id="GO:0140694">
    <property type="term" value="P:membraneless organelle assembly"/>
    <property type="evidence" value="ECO:0007669"/>
    <property type="project" value="UniProtKB-ARBA"/>
</dbReference>
<dbReference type="SUPFAM" id="SSF52540">
    <property type="entry name" value="P-loop containing nucleoside triphosphate hydrolases"/>
    <property type="match status" value="1"/>
</dbReference>
<evidence type="ECO:0000256" key="11">
    <source>
        <dbReference type="SAM" id="MobiDB-lite"/>
    </source>
</evidence>
<dbReference type="SMART" id="SM00129">
    <property type="entry name" value="KISc"/>
    <property type="match status" value="1"/>
</dbReference>
<dbReference type="InterPro" id="IPR027640">
    <property type="entry name" value="Kinesin-like_fam"/>
</dbReference>
<dbReference type="GO" id="GO:0003777">
    <property type="term" value="F:microtubule motor activity"/>
    <property type="evidence" value="ECO:0007669"/>
    <property type="project" value="InterPro"/>
</dbReference>
<dbReference type="PRINTS" id="PR00380">
    <property type="entry name" value="KINESINHEAVY"/>
</dbReference>
<feature type="compositionally biased region" description="Low complexity" evidence="11">
    <location>
        <begin position="2440"/>
        <end position="2452"/>
    </location>
</feature>
<dbReference type="PROSITE" id="PS00411">
    <property type="entry name" value="KINESIN_MOTOR_1"/>
    <property type="match status" value="1"/>
</dbReference>
<comment type="subcellular location">
    <subcellularLocation>
        <location evidence="1">Cytoplasm</location>
        <location evidence="1">Cytoskeleton</location>
    </subcellularLocation>
</comment>
<dbReference type="CDD" id="cd01374">
    <property type="entry name" value="KISc_CENP_E"/>
    <property type="match status" value="1"/>
</dbReference>
<evidence type="ECO:0000313" key="14">
    <source>
        <dbReference type="Proteomes" id="UP000438429"/>
    </source>
</evidence>